<dbReference type="OrthoDB" id="3358371at2759"/>
<dbReference type="InParanoid" id="A0A0C3HDT3"/>
<dbReference type="EMBL" id="KN832871">
    <property type="protein sequence ID" value="KIN06401.1"/>
    <property type="molecule type" value="Genomic_DNA"/>
</dbReference>
<dbReference type="AlphaFoldDB" id="A0A0C3HDT3"/>
<dbReference type="PANTHER" id="PTHR42748">
    <property type="entry name" value="NITROGEN METABOLITE REPRESSION PROTEIN NMRA FAMILY MEMBER"/>
    <property type="match status" value="1"/>
</dbReference>
<dbReference type="InterPro" id="IPR008030">
    <property type="entry name" value="NmrA-like"/>
</dbReference>
<reference evidence="4 5" key="1">
    <citation type="submission" date="2014-04" db="EMBL/GenBank/DDBJ databases">
        <authorList>
            <consortium name="DOE Joint Genome Institute"/>
            <person name="Kuo A."/>
            <person name="Martino E."/>
            <person name="Perotto S."/>
            <person name="Kohler A."/>
            <person name="Nagy L.G."/>
            <person name="Floudas D."/>
            <person name="Copeland A."/>
            <person name="Barry K.W."/>
            <person name="Cichocki N."/>
            <person name="Veneault-Fourrey C."/>
            <person name="LaButti K."/>
            <person name="Lindquist E.A."/>
            <person name="Lipzen A."/>
            <person name="Lundell T."/>
            <person name="Morin E."/>
            <person name="Murat C."/>
            <person name="Sun H."/>
            <person name="Tunlid A."/>
            <person name="Henrissat B."/>
            <person name="Grigoriev I.V."/>
            <person name="Hibbett D.S."/>
            <person name="Martin F."/>
            <person name="Nordberg H.P."/>
            <person name="Cantor M.N."/>
            <person name="Hua S.X."/>
        </authorList>
    </citation>
    <scope>NUCLEOTIDE SEQUENCE [LARGE SCALE GENOMIC DNA]</scope>
    <source>
        <strain evidence="4 5">Zn</strain>
    </source>
</reference>
<evidence type="ECO:0000313" key="4">
    <source>
        <dbReference type="EMBL" id="KIN06401.1"/>
    </source>
</evidence>
<dbReference type="HOGENOM" id="CLU_007383_8_6_1"/>
<reference evidence="5" key="2">
    <citation type="submission" date="2015-01" db="EMBL/GenBank/DDBJ databases">
        <title>Evolutionary Origins and Diversification of the Mycorrhizal Mutualists.</title>
        <authorList>
            <consortium name="DOE Joint Genome Institute"/>
            <consortium name="Mycorrhizal Genomics Consortium"/>
            <person name="Kohler A."/>
            <person name="Kuo A."/>
            <person name="Nagy L.G."/>
            <person name="Floudas D."/>
            <person name="Copeland A."/>
            <person name="Barry K.W."/>
            <person name="Cichocki N."/>
            <person name="Veneault-Fourrey C."/>
            <person name="LaButti K."/>
            <person name="Lindquist E.A."/>
            <person name="Lipzen A."/>
            <person name="Lundell T."/>
            <person name="Morin E."/>
            <person name="Murat C."/>
            <person name="Riley R."/>
            <person name="Ohm R."/>
            <person name="Sun H."/>
            <person name="Tunlid A."/>
            <person name="Henrissat B."/>
            <person name="Grigoriev I.V."/>
            <person name="Hibbett D.S."/>
            <person name="Martin F."/>
        </authorList>
    </citation>
    <scope>NUCLEOTIDE SEQUENCE [LARGE SCALE GENOMIC DNA]</scope>
    <source>
        <strain evidence="5">Zn</strain>
    </source>
</reference>
<protein>
    <recommendedName>
        <fullName evidence="3">NmrA-like domain-containing protein</fullName>
    </recommendedName>
</protein>
<accession>A0A0C3HDT3</accession>
<feature type="domain" description="NmrA-like" evidence="3">
    <location>
        <begin position="2"/>
        <end position="167"/>
    </location>
</feature>
<keyword evidence="5" id="KW-1185">Reference proteome</keyword>
<name>A0A0C3HDT3_OIDMZ</name>
<sequence>MAKTIAVVGVTGAQGGSVADKFLSLGWNVRGITRSAMSDSAKAKAAEGISIVEADLDNLGTLIPAFRGAHVIFAITDFWAPFWEANARLSKISDRATGEHAYAIEVQRGRNVVDAVQQVSKEDGMLERFIFSTLPSFKEQSNGKYTYVYHFDSKADVTEYLKSKEDLWQKSSLLNMAFYSKDTGRFADLLVRCPPKQDLLAVSEMASYRTVMNIWSKTTGIPAEAQEISVEEADKDAPGGFGRESGESAATSAEFGWGDHLVLPKDLDPEIRTTSLKEYMENQKR</sequence>
<dbReference type="InterPro" id="IPR051164">
    <property type="entry name" value="NmrA-like_oxidored"/>
</dbReference>
<dbReference type="STRING" id="913774.A0A0C3HDT3"/>
<evidence type="ECO:0000259" key="3">
    <source>
        <dbReference type="Pfam" id="PF05368"/>
    </source>
</evidence>
<gene>
    <name evidence="4" type="ORF">OIDMADRAFT_101134</name>
</gene>
<evidence type="ECO:0000256" key="2">
    <source>
        <dbReference type="ARBA" id="ARBA00022857"/>
    </source>
</evidence>
<organism evidence="4 5">
    <name type="scientific">Oidiodendron maius (strain Zn)</name>
    <dbReference type="NCBI Taxonomy" id="913774"/>
    <lineage>
        <taxon>Eukaryota</taxon>
        <taxon>Fungi</taxon>
        <taxon>Dikarya</taxon>
        <taxon>Ascomycota</taxon>
        <taxon>Pezizomycotina</taxon>
        <taxon>Leotiomycetes</taxon>
        <taxon>Leotiomycetes incertae sedis</taxon>
        <taxon>Myxotrichaceae</taxon>
        <taxon>Oidiodendron</taxon>
    </lineage>
</organism>
<dbReference type="GO" id="GO:0005634">
    <property type="term" value="C:nucleus"/>
    <property type="evidence" value="ECO:0007669"/>
    <property type="project" value="TreeGrafter"/>
</dbReference>
<proteinExistence type="inferred from homology"/>
<comment type="similarity">
    <text evidence="1">Belongs to the NmrA-type oxidoreductase family.</text>
</comment>
<dbReference type="Gene3D" id="3.40.50.720">
    <property type="entry name" value="NAD(P)-binding Rossmann-like Domain"/>
    <property type="match status" value="1"/>
</dbReference>
<dbReference type="PANTHER" id="PTHR42748:SF26">
    <property type="entry name" value="NMRA-LIKE DOMAIN-CONTAINING PROTEIN"/>
    <property type="match status" value="1"/>
</dbReference>
<keyword evidence="2" id="KW-0521">NADP</keyword>
<dbReference type="InterPro" id="IPR036291">
    <property type="entry name" value="NAD(P)-bd_dom_sf"/>
</dbReference>
<evidence type="ECO:0000256" key="1">
    <source>
        <dbReference type="ARBA" id="ARBA00006328"/>
    </source>
</evidence>
<dbReference type="Proteomes" id="UP000054321">
    <property type="component" value="Unassembled WGS sequence"/>
</dbReference>
<evidence type="ECO:0000313" key="5">
    <source>
        <dbReference type="Proteomes" id="UP000054321"/>
    </source>
</evidence>
<dbReference type="Pfam" id="PF05368">
    <property type="entry name" value="NmrA"/>
    <property type="match status" value="1"/>
</dbReference>
<dbReference type="SUPFAM" id="SSF51735">
    <property type="entry name" value="NAD(P)-binding Rossmann-fold domains"/>
    <property type="match status" value="1"/>
</dbReference>